<dbReference type="SUPFAM" id="SSF51735">
    <property type="entry name" value="NAD(P)-binding Rossmann-fold domains"/>
    <property type="match status" value="1"/>
</dbReference>
<dbReference type="InterPro" id="IPR008972">
    <property type="entry name" value="Cupredoxin"/>
</dbReference>
<evidence type="ECO:0000256" key="5">
    <source>
        <dbReference type="ARBA" id="ARBA00023157"/>
    </source>
</evidence>
<dbReference type="FunFam" id="2.60.40.420:FF:000045">
    <property type="entry name" value="Laccase 2"/>
    <property type="match status" value="1"/>
</dbReference>
<evidence type="ECO:0000256" key="1">
    <source>
        <dbReference type="ARBA" id="ARBA00010609"/>
    </source>
</evidence>
<keyword evidence="2" id="KW-0479">Metal-binding</keyword>
<dbReference type="Pfam" id="PF00106">
    <property type="entry name" value="adh_short"/>
    <property type="match status" value="1"/>
</dbReference>
<feature type="signal peptide" evidence="7">
    <location>
        <begin position="1"/>
        <end position="29"/>
    </location>
</feature>
<gene>
    <name evidence="11" type="ORF">LENED_006249</name>
</gene>
<dbReference type="GO" id="GO:0005507">
    <property type="term" value="F:copper ion binding"/>
    <property type="evidence" value="ECO:0007669"/>
    <property type="project" value="InterPro"/>
</dbReference>
<keyword evidence="3" id="KW-0560">Oxidoreductase</keyword>
<evidence type="ECO:0000313" key="12">
    <source>
        <dbReference type="Proteomes" id="UP000188533"/>
    </source>
</evidence>
<dbReference type="InterPro" id="IPR002347">
    <property type="entry name" value="SDR_fam"/>
</dbReference>
<dbReference type="CDD" id="cd13903">
    <property type="entry name" value="CuRO_3_Tv-LCC_like"/>
    <property type="match status" value="1"/>
</dbReference>
<sequence length="937" mass="103641">MFKIKFALEPFLALLLLSVVTDLSRLAFGGDFGKVFVSGAEVIKIGGKVHSENLFVVNRELSPDGFERSTVLAGLSSQNGTFPGPLITGTKGDRFQINVTDLLTDSTMARSTSIHWHGLFQKTTNYADGVSFVSQCPIVANHSFMYDFQVPDQAGTFWYHSHLSVQYCDGLRGPIVIYDPLDPHRFLYDVDDESTVITIADWYHDTSYELIAKRAGLTPDATLINGKGRYVGGPNIPLEVINVEYGKRYRFRVISMSCGVDHGFSIDGHDLTIIEVDGVNTQPLTVNHIQLYAAQRYSVVLHANQKPDVYRIRALATSGVGAQNFTNGVNSGILRYKNAAGNSDREPTSSQQSHMVSLNENDLRPLECPGAPGKPYPGGADLVLNLTMGFGVAPGASAPSFFMNNVSYVSPKVPVLLQILSGAQSAQDLLPAGSVYTLPRNKVIEINLLGGSAIGGPHPFHLHGHAFDVVKTSSSSDYNFVDPVRRDVTLVNQNGQTTIRFLTDNPGPWFLHCHIDPHLEAGLAVVLAEDTRDTKSNDPVPAGWDTLSWNSLPQELEAPAKPHWPEELPGSSPSPYRIVPKHLCDRVRVHQLNINKQCPIGNFHVYVHSPQPFSEGYKKREIILYLHTTKPNYPPKSVWSVDQIPDLAGQVTIVTGSNTGIGKYTVEELLRHNAKVYMAVRSQDKAELAIKELKAKTGKEAIFLKLDLSDLASIKSSVEEFLKRESQLHILLNNAGVAVTPKDMFTAQGYDLQFGTNTLGHFFLTTLLLPTLISTAKTMPDNKVRIVHTSSYSHHFCPRMKFDSFKDGPTRTKMSGMQLYGQSKAGNILFSNELASRYSDQGIVSISLHPGSIRSELLRHGPTLLTRLMNWALFYPVELGALTQLYAATAPECTEFNGKYLSPWARYVPTEPNQDIRDPVATKELWEYMEEQVKDFL</sequence>
<dbReference type="InterPro" id="IPR002355">
    <property type="entry name" value="Cu_oxidase_Cu_BS"/>
</dbReference>
<reference evidence="11 12" key="2">
    <citation type="submission" date="2017-02" db="EMBL/GenBank/DDBJ databases">
        <title>A genome survey and senescence transcriptome analysis in Lentinula edodes.</title>
        <authorList>
            <person name="Sakamoto Y."/>
            <person name="Nakade K."/>
            <person name="Sato S."/>
            <person name="Yoshida Y."/>
            <person name="Miyazaki K."/>
            <person name="Natsume S."/>
            <person name="Konno N."/>
        </authorList>
    </citation>
    <scope>NUCLEOTIDE SEQUENCE [LARGE SCALE GENOMIC DNA]</scope>
    <source>
        <strain evidence="11 12">NBRC 111202</strain>
    </source>
</reference>
<evidence type="ECO:0000259" key="8">
    <source>
        <dbReference type="Pfam" id="PF00394"/>
    </source>
</evidence>
<dbReference type="PROSITE" id="PS00079">
    <property type="entry name" value="MULTICOPPER_OXIDASE1"/>
    <property type="match status" value="2"/>
</dbReference>
<dbReference type="SUPFAM" id="SSF49503">
    <property type="entry name" value="Cupredoxins"/>
    <property type="match status" value="3"/>
</dbReference>
<dbReference type="PRINTS" id="PR00081">
    <property type="entry name" value="GDHRDH"/>
</dbReference>
<feature type="domain" description="Plastocyanin-like" evidence="10">
    <location>
        <begin position="78"/>
        <end position="180"/>
    </location>
</feature>
<dbReference type="STRING" id="5353.A0A1Q3EB77"/>
<keyword evidence="4" id="KW-0186">Copper</keyword>
<dbReference type="PANTHER" id="PTHR11709:SF511">
    <property type="entry name" value="LACCASE"/>
    <property type="match status" value="1"/>
</dbReference>
<dbReference type="GO" id="GO:0016491">
    <property type="term" value="F:oxidoreductase activity"/>
    <property type="evidence" value="ECO:0007669"/>
    <property type="project" value="UniProtKB-KW"/>
</dbReference>
<proteinExistence type="inferred from homology"/>
<dbReference type="InterPro" id="IPR036291">
    <property type="entry name" value="NAD(P)-bd_dom_sf"/>
</dbReference>
<evidence type="ECO:0000259" key="10">
    <source>
        <dbReference type="Pfam" id="PF07732"/>
    </source>
</evidence>
<keyword evidence="5" id="KW-1015">Disulfide bond</keyword>
<evidence type="ECO:0000313" key="11">
    <source>
        <dbReference type="EMBL" id="GAW04460.1"/>
    </source>
</evidence>
<evidence type="ECO:0000259" key="9">
    <source>
        <dbReference type="Pfam" id="PF07731"/>
    </source>
</evidence>
<reference evidence="11 12" key="1">
    <citation type="submission" date="2016-08" db="EMBL/GenBank/DDBJ databases">
        <authorList>
            <consortium name="Lentinula edodes genome sequencing consortium"/>
            <person name="Sakamoto Y."/>
            <person name="Nakade K."/>
            <person name="Sato S."/>
            <person name="Yoshida Y."/>
            <person name="Miyazaki K."/>
            <person name="Natsume S."/>
            <person name="Konno N."/>
        </authorList>
    </citation>
    <scope>NUCLEOTIDE SEQUENCE [LARGE SCALE GENOMIC DNA]</scope>
    <source>
        <strain evidence="11 12">NBRC 111202</strain>
    </source>
</reference>
<dbReference type="InterPro" id="IPR045087">
    <property type="entry name" value="Cu-oxidase_fam"/>
</dbReference>
<evidence type="ECO:0000256" key="7">
    <source>
        <dbReference type="SAM" id="SignalP"/>
    </source>
</evidence>
<dbReference type="InterPro" id="IPR011706">
    <property type="entry name" value="Cu-oxidase_C"/>
</dbReference>
<dbReference type="InterPro" id="IPR011707">
    <property type="entry name" value="Cu-oxidase-like_N"/>
</dbReference>
<keyword evidence="7" id="KW-0732">Signal</keyword>
<dbReference type="Pfam" id="PF07731">
    <property type="entry name" value="Cu-oxidase_2"/>
    <property type="match status" value="1"/>
</dbReference>
<keyword evidence="6" id="KW-0325">Glycoprotein</keyword>
<dbReference type="CDD" id="cd13856">
    <property type="entry name" value="CuRO_1_Tv-LCC_like"/>
    <property type="match status" value="1"/>
</dbReference>
<evidence type="ECO:0000256" key="2">
    <source>
        <dbReference type="ARBA" id="ARBA00022723"/>
    </source>
</evidence>
<dbReference type="EMBL" id="BDGU01000195">
    <property type="protein sequence ID" value="GAW04460.1"/>
    <property type="molecule type" value="Genomic_DNA"/>
</dbReference>
<feature type="domain" description="Plastocyanin-like" evidence="8">
    <location>
        <begin position="193"/>
        <end position="339"/>
    </location>
</feature>
<protein>
    <submittedName>
        <fullName evidence="11">Laccase 2</fullName>
    </submittedName>
</protein>
<dbReference type="Gene3D" id="2.60.40.420">
    <property type="entry name" value="Cupredoxins - blue copper proteins"/>
    <property type="match status" value="3"/>
</dbReference>
<dbReference type="Pfam" id="PF07732">
    <property type="entry name" value="Cu-oxidase_3"/>
    <property type="match status" value="1"/>
</dbReference>
<evidence type="ECO:0000256" key="6">
    <source>
        <dbReference type="ARBA" id="ARBA00023180"/>
    </source>
</evidence>
<comment type="caution">
    <text evidence="11">The sequence shown here is derived from an EMBL/GenBank/DDBJ whole genome shotgun (WGS) entry which is preliminary data.</text>
</comment>
<dbReference type="PANTHER" id="PTHR11709">
    <property type="entry name" value="MULTI-COPPER OXIDASE"/>
    <property type="match status" value="1"/>
</dbReference>
<keyword evidence="12" id="KW-1185">Reference proteome</keyword>
<evidence type="ECO:0000256" key="4">
    <source>
        <dbReference type="ARBA" id="ARBA00023008"/>
    </source>
</evidence>
<evidence type="ECO:0000256" key="3">
    <source>
        <dbReference type="ARBA" id="ARBA00023002"/>
    </source>
</evidence>
<organism evidence="11 12">
    <name type="scientific">Lentinula edodes</name>
    <name type="common">Shiitake mushroom</name>
    <name type="synonym">Lentinus edodes</name>
    <dbReference type="NCBI Taxonomy" id="5353"/>
    <lineage>
        <taxon>Eukaryota</taxon>
        <taxon>Fungi</taxon>
        <taxon>Dikarya</taxon>
        <taxon>Basidiomycota</taxon>
        <taxon>Agaricomycotina</taxon>
        <taxon>Agaricomycetes</taxon>
        <taxon>Agaricomycetidae</taxon>
        <taxon>Agaricales</taxon>
        <taxon>Marasmiineae</taxon>
        <taxon>Omphalotaceae</taxon>
        <taxon>Lentinula</taxon>
    </lineage>
</organism>
<comment type="similarity">
    <text evidence="1">Belongs to the multicopper oxidase family.</text>
</comment>
<dbReference type="InterPro" id="IPR033138">
    <property type="entry name" value="Cu_oxidase_CS"/>
</dbReference>
<feature type="chain" id="PRO_5012998645" evidence="7">
    <location>
        <begin position="30"/>
        <end position="937"/>
    </location>
</feature>
<accession>A0A1Q3EB77</accession>
<dbReference type="Gene3D" id="3.40.50.720">
    <property type="entry name" value="NAD(P)-binding Rossmann-like Domain"/>
    <property type="match status" value="1"/>
</dbReference>
<dbReference type="InterPro" id="IPR001117">
    <property type="entry name" value="Cu-oxidase_2nd"/>
</dbReference>
<dbReference type="PROSITE" id="PS00080">
    <property type="entry name" value="MULTICOPPER_OXIDASE2"/>
    <property type="match status" value="1"/>
</dbReference>
<dbReference type="AlphaFoldDB" id="A0A1Q3EB77"/>
<dbReference type="Pfam" id="PF00394">
    <property type="entry name" value="Cu-oxidase"/>
    <property type="match status" value="1"/>
</dbReference>
<dbReference type="Proteomes" id="UP000188533">
    <property type="component" value="Unassembled WGS sequence"/>
</dbReference>
<name>A0A1Q3EB77_LENED</name>
<feature type="domain" description="Plastocyanin-like" evidence="9">
    <location>
        <begin position="408"/>
        <end position="531"/>
    </location>
</feature>